<dbReference type="EMBL" id="KV878133">
    <property type="protein sequence ID" value="OJJ05743.1"/>
    <property type="molecule type" value="Genomic_DNA"/>
</dbReference>
<evidence type="ECO:0000313" key="5">
    <source>
        <dbReference type="EMBL" id="OJJ05743.1"/>
    </source>
</evidence>
<comment type="similarity">
    <text evidence="1">Belongs to the HpcH/HpaI aldolase family.</text>
</comment>
<evidence type="ECO:0000313" key="6">
    <source>
        <dbReference type="Proteomes" id="UP000184073"/>
    </source>
</evidence>
<dbReference type="GO" id="GO:0016832">
    <property type="term" value="F:aldehyde-lyase activity"/>
    <property type="evidence" value="ECO:0007669"/>
    <property type="project" value="TreeGrafter"/>
</dbReference>
<keyword evidence="3" id="KW-0456">Lyase</keyword>
<evidence type="ECO:0000256" key="3">
    <source>
        <dbReference type="ARBA" id="ARBA00023239"/>
    </source>
</evidence>
<evidence type="ECO:0000259" key="4">
    <source>
        <dbReference type="Pfam" id="PF03328"/>
    </source>
</evidence>
<sequence length="265" mass="28469">MTSFYTNTLETCTASGQLCKAFGIKISPNAQVVQIARNSGFDSLFIDLEHAWLTLAEASNLCNVGHLCGITPFVRVPHQCGNGYVQRVLDGGAMGVIFPHIHNADDAKAAVKISKYPPLGCRSMTGQMPIFGMRGMAVDQTIEFCNRSGSTVFAMIESRDAVERADEIAAVEGVDVVLVGSMDLTIDFGIGGQFDKPEYRSSLEKISQACRVHGKVFGVAGVYDNPALQDWIIKGLGARFMLVQQDSSLLSSGSVKAVEALPDIN</sequence>
<organism evidence="5 6">
    <name type="scientific">Aspergillus versicolor CBS 583.65</name>
    <dbReference type="NCBI Taxonomy" id="1036611"/>
    <lineage>
        <taxon>Eukaryota</taxon>
        <taxon>Fungi</taxon>
        <taxon>Dikarya</taxon>
        <taxon>Ascomycota</taxon>
        <taxon>Pezizomycotina</taxon>
        <taxon>Eurotiomycetes</taxon>
        <taxon>Eurotiomycetidae</taxon>
        <taxon>Eurotiales</taxon>
        <taxon>Aspergillaceae</taxon>
        <taxon>Aspergillus</taxon>
        <taxon>Aspergillus subgen. Nidulantes</taxon>
    </lineage>
</organism>
<dbReference type="SUPFAM" id="SSF51621">
    <property type="entry name" value="Phosphoenolpyruvate/pyruvate domain"/>
    <property type="match status" value="1"/>
</dbReference>
<evidence type="ECO:0000256" key="2">
    <source>
        <dbReference type="ARBA" id="ARBA00022723"/>
    </source>
</evidence>
<dbReference type="GeneID" id="63733483"/>
<dbReference type="GO" id="GO:0046872">
    <property type="term" value="F:metal ion binding"/>
    <property type="evidence" value="ECO:0007669"/>
    <property type="project" value="UniProtKB-KW"/>
</dbReference>
<dbReference type="InterPro" id="IPR005000">
    <property type="entry name" value="Aldolase/citrate-lyase_domain"/>
</dbReference>
<evidence type="ECO:0000256" key="1">
    <source>
        <dbReference type="ARBA" id="ARBA00005568"/>
    </source>
</evidence>
<dbReference type="OrthoDB" id="1621678at2759"/>
<dbReference type="VEuPathDB" id="FungiDB:ASPVEDRAFT_87079"/>
<dbReference type="STRING" id="1036611.A0A1L9PWA4"/>
<reference evidence="6" key="1">
    <citation type="journal article" date="2017" name="Genome Biol.">
        <title>Comparative genomics reveals high biological diversity and specific adaptations in the industrially and medically important fungal genus Aspergillus.</title>
        <authorList>
            <person name="de Vries R.P."/>
            <person name="Riley R."/>
            <person name="Wiebenga A."/>
            <person name="Aguilar-Osorio G."/>
            <person name="Amillis S."/>
            <person name="Uchima C.A."/>
            <person name="Anderluh G."/>
            <person name="Asadollahi M."/>
            <person name="Askin M."/>
            <person name="Barry K."/>
            <person name="Battaglia E."/>
            <person name="Bayram O."/>
            <person name="Benocci T."/>
            <person name="Braus-Stromeyer S.A."/>
            <person name="Caldana C."/>
            <person name="Canovas D."/>
            <person name="Cerqueira G.C."/>
            <person name="Chen F."/>
            <person name="Chen W."/>
            <person name="Choi C."/>
            <person name="Clum A."/>
            <person name="Dos Santos R.A."/>
            <person name="Damasio A.R."/>
            <person name="Diallinas G."/>
            <person name="Emri T."/>
            <person name="Fekete E."/>
            <person name="Flipphi M."/>
            <person name="Freyberg S."/>
            <person name="Gallo A."/>
            <person name="Gournas C."/>
            <person name="Habgood R."/>
            <person name="Hainaut M."/>
            <person name="Harispe M.L."/>
            <person name="Henrissat B."/>
            <person name="Hilden K.S."/>
            <person name="Hope R."/>
            <person name="Hossain A."/>
            <person name="Karabika E."/>
            <person name="Karaffa L."/>
            <person name="Karanyi Z."/>
            <person name="Krasevec N."/>
            <person name="Kuo A."/>
            <person name="Kusch H."/>
            <person name="LaButti K."/>
            <person name="Lagendijk E.L."/>
            <person name="Lapidus A."/>
            <person name="Levasseur A."/>
            <person name="Lindquist E."/>
            <person name="Lipzen A."/>
            <person name="Logrieco A.F."/>
            <person name="MacCabe A."/>
            <person name="Maekelae M.R."/>
            <person name="Malavazi I."/>
            <person name="Melin P."/>
            <person name="Meyer V."/>
            <person name="Mielnichuk N."/>
            <person name="Miskei M."/>
            <person name="Molnar A.P."/>
            <person name="Mule G."/>
            <person name="Ngan C.Y."/>
            <person name="Orejas M."/>
            <person name="Orosz E."/>
            <person name="Ouedraogo J.P."/>
            <person name="Overkamp K.M."/>
            <person name="Park H.-S."/>
            <person name="Perrone G."/>
            <person name="Piumi F."/>
            <person name="Punt P.J."/>
            <person name="Ram A.F."/>
            <person name="Ramon A."/>
            <person name="Rauscher S."/>
            <person name="Record E."/>
            <person name="Riano-Pachon D.M."/>
            <person name="Robert V."/>
            <person name="Roehrig J."/>
            <person name="Ruller R."/>
            <person name="Salamov A."/>
            <person name="Salih N.S."/>
            <person name="Samson R.A."/>
            <person name="Sandor E."/>
            <person name="Sanguinetti M."/>
            <person name="Schuetze T."/>
            <person name="Sepcic K."/>
            <person name="Shelest E."/>
            <person name="Sherlock G."/>
            <person name="Sophianopoulou V."/>
            <person name="Squina F.M."/>
            <person name="Sun H."/>
            <person name="Susca A."/>
            <person name="Todd R.B."/>
            <person name="Tsang A."/>
            <person name="Unkles S.E."/>
            <person name="van de Wiele N."/>
            <person name="van Rossen-Uffink D."/>
            <person name="Oliveira J.V."/>
            <person name="Vesth T.C."/>
            <person name="Visser J."/>
            <person name="Yu J.-H."/>
            <person name="Zhou M."/>
            <person name="Andersen M.R."/>
            <person name="Archer D.B."/>
            <person name="Baker S.E."/>
            <person name="Benoit I."/>
            <person name="Brakhage A.A."/>
            <person name="Braus G.H."/>
            <person name="Fischer R."/>
            <person name="Frisvad J.C."/>
            <person name="Goldman G.H."/>
            <person name="Houbraken J."/>
            <person name="Oakley B."/>
            <person name="Pocsi I."/>
            <person name="Scazzocchio C."/>
            <person name="Seiboth B."/>
            <person name="vanKuyk P.A."/>
            <person name="Wortman J."/>
            <person name="Dyer P.S."/>
            <person name="Grigoriev I.V."/>
        </authorList>
    </citation>
    <scope>NUCLEOTIDE SEQUENCE [LARGE SCALE GENOMIC DNA]</scope>
    <source>
        <strain evidence="6">CBS 583.65</strain>
    </source>
</reference>
<protein>
    <recommendedName>
        <fullName evidence="4">HpcH/HpaI aldolase/citrate lyase domain-containing protein</fullName>
    </recommendedName>
</protein>
<dbReference type="InterPro" id="IPR015813">
    <property type="entry name" value="Pyrv/PenolPyrv_kinase-like_dom"/>
</dbReference>
<dbReference type="Proteomes" id="UP000184073">
    <property type="component" value="Unassembled WGS sequence"/>
</dbReference>
<dbReference type="InterPro" id="IPR040442">
    <property type="entry name" value="Pyrv_kinase-like_dom_sf"/>
</dbReference>
<feature type="domain" description="HpcH/HpaI aldolase/citrate lyase" evidence="4">
    <location>
        <begin position="29"/>
        <end position="215"/>
    </location>
</feature>
<dbReference type="PANTHER" id="PTHR30502">
    <property type="entry name" value="2-KETO-3-DEOXY-L-RHAMNONATE ALDOLASE"/>
    <property type="match status" value="1"/>
</dbReference>
<dbReference type="Gene3D" id="3.20.20.60">
    <property type="entry name" value="Phosphoenolpyruvate-binding domains"/>
    <property type="match status" value="1"/>
</dbReference>
<keyword evidence="2" id="KW-0479">Metal-binding</keyword>
<dbReference type="RefSeq" id="XP_040671505.1">
    <property type="nucleotide sequence ID" value="XM_040817972.1"/>
</dbReference>
<dbReference type="Pfam" id="PF03328">
    <property type="entry name" value="HpcH_HpaI"/>
    <property type="match status" value="1"/>
</dbReference>
<dbReference type="GO" id="GO:0005737">
    <property type="term" value="C:cytoplasm"/>
    <property type="evidence" value="ECO:0007669"/>
    <property type="project" value="TreeGrafter"/>
</dbReference>
<dbReference type="PANTHER" id="PTHR30502:SF0">
    <property type="entry name" value="PHOSPHOENOLPYRUVATE CARBOXYLASE FAMILY PROTEIN"/>
    <property type="match status" value="1"/>
</dbReference>
<accession>A0A1L9PWA4</accession>
<dbReference type="AlphaFoldDB" id="A0A1L9PWA4"/>
<gene>
    <name evidence="5" type="ORF">ASPVEDRAFT_87079</name>
</gene>
<proteinExistence type="inferred from homology"/>
<keyword evidence="6" id="KW-1185">Reference proteome</keyword>
<dbReference type="InterPro" id="IPR050251">
    <property type="entry name" value="HpcH-HpaI_aldolase"/>
</dbReference>
<name>A0A1L9PWA4_ASPVE</name>